<evidence type="ECO:0000259" key="4">
    <source>
        <dbReference type="Pfam" id="PF00669"/>
    </source>
</evidence>
<dbReference type="PANTHER" id="PTHR42792">
    <property type="entry name" value="FLAGELLIN"/>
    <property type="match status" value="1"/>
</dbReference>
<dbReference type="Gene3D" id="1.20.1330.10">
    <property type="entry name" value="f41 fragment of flagellin, N-terminal domain"/>
    <property type="match status" value="2"/>
</dbReference>
<evidence type="ECO:0000313" key="7">
    <source>
        <dbReference type="Proteomes" id="UP000318017"/>
    </source>
</evidence>
<dbReference type="Proteomes" id="UP000318017">
    <property type="component" value="Chromosome"/>
</dbReference>
<protein>
    <recommendedName>
        <fullName evidence="3">Flagellin</fullName>
    </recommendedName>
</protein>
<dbReference type="RefSeq" id="WP_231691126.1">
    <property type="nucleotide sequence ID" value="NZ_CP036298.1"/>
</dbReference>
<dbReference type="AlphaFoldDB" id="A0A518G525"/>
<reference evidence="6 7" key="1">
    <citation type="submission" date="2019-02" db="EMBL/GenBank/DDBJ databases">
        <title>Deep-cultivation of Planctomycetes and their phenomic and genomic characterization uncovers novel biology.</title>
        <authorList>
            <person name="Wiegand S."/>
            <person name="Jogler M."/>
            <person name="Boedeker C."/>
            <person name="Pinto D."/>
            <person name="Vollmers J."/>
            <person name="Rivas-Marin E."/>
            <person name="Kohn T."/>
            <person name="Peeters S.H."/>
            <person name="Heuer A."/>
            <person name="Rast P."/>
            <person name="Oberbeckmann S."/>
            <person name="Bunk B."/>
            <person name="Jeske O."/>
            <person name="Meyerdierks A."/>
            <person name="Storesund J.E."/>
            <person name="Kallscheuer N."/>
            <person name="Luecker S."/>
            <person name="Lage O.M."/>
            <person name="Pohl T."/>
            <person name="Merkel B.J."/>
            <person name="Hornburger P."/>
            <person name="Mueller R.-W."/>
            <person name="Bruemmer F."/>
            <person name="Labrenz M."/>
            <person name="Spormann A.M."/>
            <person name="Op den Camp H."/>
            <person name="Overmann J."/>
            <person name="Amann R."/>
            <person name="Jetten M.S.M."/>
            <person name="Mascher T."/>
            <person name="Medema M.H."/>
            <person name="Devos D.P."/>
            <person name="Kaster A.-K."/>
            <person name="Ovreas L."/>
            <person name="Rohde M."/>
            <person name="Galperin M.Y."/>
            <person name="Jogler C."/>
        </authorList>
    </citation>
    <scope>NUCLEOTIDE SEQUENCE [LARGE SCALE GENOMIC DNA]</scope>
    <source>
        <strain evidence="6 7">Q31a</strain>
    </source>
</reference>
<organism evidence="6 7">
    <name type="scientific">Aureliella helgolandensis</name>
    <dbReference type="NCBI Taxonomy" id="2527968"/>
    <lineage>
        <taxon>Bacteria</taxon>
        <taxon>Pseudomonadati</taxon>
        <taxon>Planctomycetota</taxon>
        <taxon>Planctomycetia</taxon>
        <taxon>Pirellulales</taxon>
        <taxon>Pirellulaceae</taxon>
        <taxon>Aureliella</taxon>
    </lineage>
</organism>
<dbReference type="EMBL" id="CP036298">
    <property type="protein sequence ID" value="QDV23682.1"/>
    <property type="molecule type" value="Genomic_DNA"/>
</dbReference>
<evidence type="ECO:0000256" key="3">
    <source>
        <dbReference type="RuleBase" id="RU362073"/>
    </source>
</evidence>
<comment type="subcellular location">
    <subcellularLocation>
        <location evidence="3">Secreted</location>
    </subcellularLocation>
    <subcellularLocation>
        <location evidence="3">Bacterial flagellum</location>
    </subcellularLocation>
</comment>
<keyword evidence="3" id="KW-0964">Secreted</keyword>
<dbReference type="InterPro" id="IPR001029">
    <property type="entry name" value="Flagellin_N"/>
</dbReference>
<feature type="domain" description="Flagellin N-terminal" evidence="4">
    <location>
        <begin position="4"/>
        <end position="141"/>
    </location>
</feature>
<comment type="similarity">
    <text evidence="1 3">Belongs to the bacterial flagellin family.</text>
</comment>
<keyword evidence="6" id="KW-0282">Flagellum</keyword>
<dbReference type="GO" id="GO:0009288">
    <property type="term" value="C:bacterial-type flagellum"/>
    <property type="evidence" value="ECO:0007669"/>
    <property type="project" value="UniProtKB-SubCell"/>
</dbReference>
<gene>
    <name evidence="6" type="primary">fliC</name>
    <name evidence="6" type="ORF">Q31a_19870</name>
</gene>
<evidence type="ECO:0000313" key="6">
    <source>
        <dbReference type="EMBL" id="QDV23682.1"/>
    </source>
</evidence>
<feature type="domain" description="Flagellin C-terminal" evidence="5">
    <location>
        <begin position="843"/>
        <end position="928"/>
    </location>
</feature>
<evidence type="ECO:0000256" key="2">
    <source>
        <dbReference type="ARBA" id="ARBA00023143"/>
    </source>
</evidence>
<dbReference type="SUPFAM" id="SSF64518">
    <property type="entry name" value="Phase 1 flagellin"/>
    <property type="match status" value="2"/>
</dbReference>
<sequence>MTRINTNVSSLVAQNRLNKTNGDLQTSLTRLSTGLRINTGKDDPAGLIASEALRSDITSLNKAISNTQRATQIIATADSALGQVSSLLNDVRGLVVEAANNGALSDDEIAANQLQIDSSLEAINRIAQTTTFQGRRLLDGSLDFVTKAGSGFNTVADLKIDQANLGAIGSIGVDVKISSAATRATASTTGVPAATTSAKSTGTITFDAPSPDTESTANVTLTNSFTVGAEASGAVTFGAATTPDTEATGVLTLGSGVELTITAADGGLADGARGNGTIVEVRTNTTASTATYDDTTQTLVLDLKEGDDEATVAAALSDANFTFAVGAGSGTVVAGDAGIQTSVLSTGTDAVDPLTGFTLSALNNGAADGAKGNDTTIVTTSGTTTGATYDADTDTLTLTAAADATIDDLVNAINTDLAGTFQASNKVNGSYKYSSADNASTGSLLSGGLSPTLAGNFDIEAVNGEAADGAAGIGGTLSFAAGATTEAIYDAENNVLNITVAEGATVQDVTDAIDAEGTFVTKNVLNGNAIFSDSDYGVNAAALAGGTDAVASDVITVTADEGSPSFDGRTITLNADNSLASGTANASLDDDGNIVVNVSSNGGVNVGTIATAIDELEGFGATVTATDGDGSYDIDNDTAAATTALSGGLFGGGLNADLVVQLTGANGSEVLQFQKGADIESIIQSVNLVSDATGIKASNDGGNLKLDSTSYGSDSLVAVEVIKEGEGGTFASGLSTSRAKGTDIVATVNGTLADGKGNTLSLNSATLDLSLTVADGSSTSVAFTVTGGGAQFQLGPDVVSNQQARLGIGSLNTAKLGSANGRLYELASGGAKALATDATGASQVIDDVINKVTNLRGRLGAFQATTLESNLVSLGETVANLTEAESSIRDADFAKESAALTRAQILVQSGTSVLGIANQNPQNVLSLLR</sequence>
<dbReference type="GO" id="GO:0005576">
    <property type="term" value="C:extracellular region"/>
    <property type="evidence" value="ECO:0007669"/>
    <property type="project" value="UniProtKB-SubCell"/>
</dbReference>
<keyword evidence="7" id="KW-1185">Reference proteome</keyword>
<comment type="function">
    <text evidence="3">Flagellin is the subunit protein which polymerizes to form the filaments of bacterial flagella.</text>
</comment>
<dbReference type="InterPro" id="IPR001492">
    <property type="entry name" value="Flagellin"/>
</dbReference>
<keyword evidence="2 3" id="KW-0975">Bacterial flagellum</keyword>
<keyword evidence="6" id="KW-0969">Cilium</keyword>
<dbReference type="Pfam" id="PF00700">
    <property type="entry name" value="Flagellin_C"/>
    <property type="match status" value="1"/>
</dbReference>
<dbReference type="Pfam" id="PF00669">
    <property type="entry name" value="Flagellin_N"/>
    <property type="match status" value="1"/>
</dbReference>
<dbReference type="KEGG" id="ahel:Q31a_19870"/>
<evidence type="ECO:0000259" key="5">
    <source>
        <dbReference type="Pfam" id="PF00700"/>
    </source>
</evidence>
<dbReference type="PRINTS" id="PR00207">
    <property type="entry name" value="FLAGELLIN"/>
</dbReference>
<evidence type="ECO:0000256" key="1">
    <source>
        <dbReference type="ARBA" id="ARBA00005709"/>
    </source>
</evidence>
<dbReference type="GO" id="GO:0005198">
    <property type="term" value="F:structural molecule activity"/>
    <property type="evidence" value="ECO:0007669"/>
    <property type="project" value="UniProtKB-UniRule"/>
</dbReference>
<accession>A0A518G525</accession>
<name>A0A518G525_9BACT</name>
<proteinExistence type="inferred from homology"/>
<dbReference type="InterPro" id="IPR010810">
    <property type="entry name" value="Flagellin_hook_IN_motif"/>
</dbReference>
<dbReference type="Pfam" id="PF07196">
    <property type="entry name" value="Flagellin_IN"/>
    <property type="match status" value="1"/>
</dbReference>
<keyword evidence="6" id="KW-0966">Cell projection</keyword>
<dbReference type="PANTHER" id="PTHR42792:SF2">
    <property type="entry name" value="FLAGELLIN"/>
    <property type="match status" value="1"/>
</dbReference>
<dbReference type="InterPro" id="IPR046358">
    <property type="entry name" value="Flagellin_C"/>
</dbReference>